<dbReference type="Pfam" id="PF02775">
    <property type="entry name" value="TPP_enzyme_C"/>
    <property type="match status" value="1"/>
</dbReference>
<evidence type="ECO:0000313" key="3">
    <source>
        <dbReference type="EMBL" id="WNM58622.1"/>
    </source>
</evidence>
<dbReference type="InterPro" id="IPR011766">
    <property type="entry name" value="TPP_enzyme_TPP-bd"/>
</dbReference>
<dbReference type="GO" id="GO:0030976">
    <property type="term" value="F:thiamine pyrophosphate binding"/>
    <property type="evidence" value="ECO:0007669"/>
    <property type="project" value="InterPro"/>
</dbReference>
<reference evidence="3 4" key="1">
    <citation type="submission" date="2023-01" db="EMBL/GenBank/DDBJ databases">
        <title>Cultivation and genomic characterization of new, ubiquitous marine nitrite-oxidizing bacteria from the Nitrospirales.</title>
        <authorList>
            <person name="Mueller A.J."/>
            <person name="Daebeler A."/>
            <person name="Herbold C.W."/>
            <person name="Kirkegaard R.H."/>
            <person name="Daims H."/>
        </authorList>
    </citation>
    <scope>NUCLEOTIDE SEQUENCE [LARGE SCALE GENOMIC DNA]</scope>
    <source>
        <strain evidence="3 4">VA</strain>
    </source>
</reference>
<dbReference type="InterPro" id="IPR029061">
    <property type="entry name" value="THDP-binding"/>
</dbReference>
<dbReference type="GO" id="GO:0044281">
    <property type="term" value="P:small molecule metabolic process"/>
    <property type="evidence" value="ECO:0007669"/>
    <property type="project" value="UniProtKB-ARBA"/>
</dbReference>
<sequence>MSKERIKIAEELFDIMPAEYQDLVKRATYGNEQRGWKDIGNAKELIEEHSLCAGCPESMAFRYILASLPNPEDTVMVGSTGCTSLVFPHVAVHNIHSLFGNQNAIASGLKRALTVRFPDRHKDVVVLAGDGATVDIGLDMTLQAWFRQEKFTTICFDNELYANTGGQESGLMQKGFVAKMAPVGKTFEKVRLPEIARESGCHYVVNCTVSKPNLIEKVIKNAVHIAREIGPTYLQLYTPCILEIGKNSMEGLQEMRDSEKPTERFAYKEYVSEPAKELLAELAAKEKERKAEAKKQLAGQTA</sequence>
<dbReference type="RefSeq" id="WP_312644699.1">
    <property type="nucleotide sequence ID" value="NZ_CP116967.1"/>
</dbReference>
<dbReference type="PANTHER" id="PTHR42897">
    <property type="entry name" value="PYRUVATE SYNTHASE SUBUNIT PORB"/>
    <property type="match status" value="1"/>
</dbReference>
<keyword evidence="1" id="KW-0560">Oxidoreductase</keyword>
<proteinExistence type="predicted"/>
<evidence type="ECO:0000259" key="2">
    <source>
        <dbReference type="Pfam" id="PF02775"/>
    </source>
</evidence>
<accession>A0AA96GC19</accession>
<dbReference type="AlphaFoldDB" id="A0AA96GC19"/>
<keyword evidence="4" id="KW-1185">Reference proteome</keyword>
<dbReference type="InterPro" id="IPR051479">
    <property type="entry name" value="PorB-like"/>
</dbReference>
<dbReference type="SUPFAM" id="SSF52518">
    <property type="entry name" value="Thiamin diphosphate-binding fold (THDP-binding)"/>
    <property type="match status" value="1"/>
</dbReference>
<organism evidence="3 4">
    <name type="scientific">Candidatus Nitrospira allomarina</name>
    <dbReference type="NCBI Taxonomy" id="3020900"/>
    <lineage>
        <taxon>Bacteria</taxon>
        <taxon>Pseudomonadati</taxon>
        <taxon>Nitrospirota</taxon>
        <taxon>Nitrospiria</taxon>
        <taxon>Nitrospirales</taxon>
        <taxon>Nitrospiraceae</taxon>
        <taxon>Nitrospira</taxon>
    </lineage>
</organism>
<protein>
    <submittedName>
        <fullName evidence="3">Thiamine pyrophosphate-dependent enzyme</fullName>
    </submittedName>
</protein>
<evidence type="ECO:0000313" key="4">
    <source>
        <dbReference type="Proteomes" id="UP001302719"/>
    </source>
</evidence>
<dbReference type="Proteomes" id="UP001302719">
    <property type="component" value="Chromosome"/>
</dbReference>
<dbReference type="KEGG" id="nall:PP769_02320"/>
<feature type="domain" description="Thiamine pyrophosphate enzyme TPP-binding" evidence="2">
    <location>
        <begin position="89"/>
        <end position="233"/>
    </location>
</feature>
<dbReference type="EMBL" id="CP116967">
    <property type="protein sequence ID" value="WNM58622.1"/>
    <property type="molecule type" value="Genomic_DNA"/>
</dbReference>
<dbReference type="PANTHER" id="PTHR42897:SF2">
    <property type="entry name" value="PYRUVATE SYNTHASE SUBUNIT PORB"/>
    <property type="match status" value="1"/>
</dbReference>
<evidence type="ECO:0000256" key="1">
    <source>
        <dbReference type="ARBA" id="ARBA00023002"/>
    </source>
</evidence>
<dbReference type="Gene3D" id="3.40.50.970">
    <property type="match status" value="2"/>
</dbReference>
<gene>
    <name evidence="3" type="ORF">PP769_02320</name>
</gene>
<dbReference type="GO" id="GO:0016491">
    <property type="term" value="F:oxidoreductase activity"/>
    <property type="evidence" value="ECO:0007669"/>
    <property type="project" value="UniProtKB-KW"/>
</dbReference>
<name>A0AA96GC19_9BACT</name>